<proteinExistence type="predicted"/>
<protein>
    <submittedName>
        <fullName evidence="1">Uncharacterized protein</fullName>
    </submittedName>
</protein>
<organism evidence="1 2">
    <name type="scientific">Sistotremastrum niveocremeum HHB9708</name>
    <dbReference type="NCBI Taxonomy" id="1314777"/>
    <lineage>
        <taxon>Eukaryota</taxon>
        <taxon>Fungi</taxon>
        <taxon>Dikarya</taxon>
        <taxon>Basidiomycota</taxon>
        <taxon>Agaricomycotina</taxon>
        <taxon>Agaricomycetes</taxon>
        <taxon>Sistotremastrales</taxon>
        <taxon>Sistotremastraceae</taxon>
        <taxon>Sertulicium</taxon>
        <taxon>Sertulicium niveocremeum</taxon>
    </lineage>
</organism>
<dbReference type="AlphaFoldDB" id="A0A164MJB9"/>
<dbReference type="Proteomes" id="UP000076722">
    <property type="component" value="Unassembled WGS sequence"/>
</dbReference>
<accession>A0A164MJB9</accession>
<keyword evidence="2" id="KW-1185">Reference proteome</keyword>
<sequence>MLVCKPIFHLLSAADDLYEQPPYCSLAEFLIAEGRPRDMLLLYALNSRWKKAMAPYIWSHVVIRDASELVNKIDLIEPYATNIVSLSLSLGRTRQSSIDIPFPKRALIASFFRNLTRARSIALESVGREPDDPVVEVVLAALFLSRYLPLAGGFQRKAAQEIPLPYSLGIKGGRDTGRGDAGIGL</sequence>
<dbReference type="EMBL" id="KV419469">
    <property type="protein sequence ID" value="KZS86765.1"/>
    <property type="molecule type" value="Genomic_DNA"/>
</dbReference>
<gene>
    <name evidence="1" type="ORF">SISNIDRAFT_491650</name>
</gene>
<reference evidence="1 2" key="1">
    <citation type="journal article" date="2016" name="Mol. Biol. Evol.">
        <title>Comparative Genomics of Early-Diverging Mushroom-Forming Fungi Provides Insights into the Origins of Lignocellulose Decay Capabilities.</title>
        <authorList>
            <person name="Nagy L.G."/>
            <person name="Riley R."/>
            <person name="Tritt A."/>
            <person name="Adam C."/>
            <person name="Daum C."/>
            <person name="Floudas D."/>
            <person name="Sun H."/>
            <person name="Yadav J.S."/>
            <person name="Pangilinan J."/>
            <person name="Larsson K.H."/>
            <person name="Matsuura K."/>
            <person name="Barry K."/>
            <person name="Labutti K."/>
            <person name="Kuo R."/>
            <person name="Ohm R.A."/>
            <person name="Bhattacharya S.S."/>
            <person name="Shirouzu T."/>
            <person name="Yoshinaga Y."/>
            <person name="Martin F.M."/>
            <person name="Grigoriev I.V."/>
            <person name="Hibbett D.S."/>
        </authorList>
    </citation>
    <scope>NUCLEOTIDE SEQUENCE [LARGE SCALE GENOMIC DNA]</scope>
    <source>
        <strain evidence="1 2">HHB9708</strain>
    </source>
</reference>
<name>A0A164MJB9_9AGAM</name>
<evidence type="ECO:0000313" key="1">
    <source>
        <dbReference type="EMBL" id="KZS86765.1"/>
    </source>
</evidence>
<evidence type="ECO:0000313" key="2">
    <source>
        <dbReference type="Proteomes" id="UP000076722"/>
    </source>
</evidence>